<name>A0A251NPR9_PRUPE</name>
<gene>
    <name evidence="1" type="ORF">PRUPE_6G131700</name>
</gene>
<organism evidence="1 2">
    <name type="scientific">Prunus persica</name>
    <name type="common">Peach</name>
    <name type="synonym">Amygdalus persica</name>
    <dbReference type="NCBI Taxonomy" id="3760"/>
    <lineage>
        <taxon>Eukaryota</taxon>
        <taxon>Viridiplantae</taxon>
        <taxon>Streptophyta</taxon>
        <taxon>Embryophyta</taxon>
        <taxon>Tracheophyta</taxon>
        <taxon>Spermatophyta</taxon>
        <taxon>Magnoliopsida</taxon>
        <taxon>eudicotyledons</taxon>
        <taxon>Gunneridae</taxon>
        <taxon>Pentapetalae</taxon>
        <taxon>rosids</taxon>
        <taxon>fabids</taxon>
        <taxon>Rosales</taxon>
        <taxon>Rosaceae</taxon>
        <taxon>Amygdaloideae</taxon>
        <taxon>Amygdaleae</taxon>
        <taxon>Prunus</taxon>
    </lineage>
</organism>
<sequence>MKSKYAFVFSIQFSRSSASSIRLPILMIRTWRTKFHSLFTHESHKIYTGRDSRINKNKGDSLLYPIWGPKL</sequence>
<dbReference type="Gramene" id="ONI01306">
    <property type="protein sequence ID" value="ONI01306"/>
    <property type="gene ID" value="PRUPE_6G131700"/>
</dbReference>
<evidence type="ECO:0000313" key="1">
    <source>
        <dbReference type="EMBL" id="ONI01306.1"/>
    </source>
</evidence>
<reference evidence="1 2" key="1">
    <citation type="journal article" date="2013" name="Nat. Genet.">
        <title>The high-quality draft genome of peach (Prunus persica) identifies unique patterns of genetic diversity, domestication and genome evolution.</title>
        <authorList>
            <consortium name="International Peach Genome Initiative"/>
            <person name="Verde I."/>
            <person name="Abbott A.G."/>
            <person name="Scalabrin S."/>
            <person name="Jung S."/>
            <person name="Shu S."/>
            <person name="Marroni F."/>
            <person name="Zhebentyayeva T."/>
            <person name="Dettori M.T."/>
            <person name="Grimwood J."/>
            <person name="Cattonaro F."/>
            <person name="Zuccolo A."/>
            <person name="Rossini L."/>
            <person name="Jenkins J."/>
            <person name="Vendramin E."/>
            <person name="Meisel L.A."/>
            <person name="Decroocq V."/>
            <person name="Sosinski B."/>
            <person name="Prochnik S."/>
            <person name="Mitros T."/>
            <person name="Policriti A."/>
            <person name="Cipriani G."/>
            <person name="Dondini L."/>
            <person name="Ficklin S."/>
            <person name="Goodstein D.M."/>
            <person name="Xuan P."/>
            <person name="Del Fabbro C."/>
            <person name="Aramini V."/>
            <person name="Copetti D."/>
            <person name="Gonzalez S."/>
            <person name="Horner D.S."/>
            <person name="Falchi R."/>
            <person name="Lucas S."/>
            <person name="Mica E."/>
            <person name="Maldonado J."/>
            <person name="Lazzari B."/>
            <person name="Bielenberg D."/>
            <person name="Pirona R."/>
            <person name="Miculan M."/>
            <person name="Barakat A."/>
            <person name="Testolin R."/>
            <person name="Stella A."/>
            <person name="Tartarini S."/>
            <person name="Tonutti P."/>
            <person name="Arus P."/>
            <person name="Orellana A."/>
            <person name="Wells C."/>
            <person name="Main D."/>
            <person name="Vizzotto G."/>
            <person name="Silva H."/>
            <person name="Salamini F."/>
            <person name="Schmutz J."/>
            <person name="Morgante M."/>
            <person name="Rokhsar D.S."/>
        </authorList>
    </citation>
    <scope>NUCLEOTIDE SEQUENCE [LARGE SCALE GENOMIC DNA]</scope>
    <source>
        <strain evidence="2">cv. Nemared</strain>
    </source>
</reference>
<proteinExistence type="predicted"/>
<dbReference type="AlphaFoldDB" id="A0A251NPR9"/>
<protein>
    <submittedName>
        <fullName evidence="1">Uncharacterized protein</fullName>
    </submittedName>
</protein>
<evidence type="ECO:0000313" key="2">
    <source>
        <dbReference type="Proteomes" id="UP000006882"/>
    </source>
</evidence>
<dbReference type="Proteomes" id="UP000006882">
    <property type="component" value="Chromosome G6"/>
</dbReference>
<accession>A0A251NPR9</accession>
<keyword evidence="2" id="KW-1185">Reference proteome</keyword>
<dbReference type="EMBL" id="CM007656">
    <property type="protein sequence ID" value="ONI01306.1"/>
    <property type="molecule type" value="Genomic_DNA"/>
</dbReference>